<dbReference type="Gene3D" id="1.10.225.10">
    <property type="entry name" value="Saposin-like"/>
    <property type="match status" value="1"/>
</dbReference>
<organism evidence="10 11">
    <name type="scientific">Gekko japonicus</name>
    <name type="common">Schlegel's Japanese gecko</name>
    <dbReference type="NCBI Taxonomy" id="146911"/>
    <lineage>
        <taxon>Eukaryota</taxon>
        <taxon>Metazoa</taxon>
        <taxon>Chordata</taxon>
        <taxon>Craniata</taxon>
        <taxon>Vertebrata</taxon>
        <taxon>Euteleostomi</taxon>
        <taxon>Lepidosauria</taxon>
        <taxon>Squamata</taxon>
        <taxon>Bifurcata</taxon>
        <taxon>Gekkota</taxon>
        <taxon>Gekkonidae</taxon>
        <taxon>Gekkoninae</taxon>
        <taxon>Gekko</taxon>
    </lineage>
</organism>
<dbReference type="SMART" id="SM00162">
    <property type="entry name" value="SAPA"/>
    <property type="match status" value="1"/>
</dbReference>
<dbReference type="InterPro" id="IPR008138">
    <property type="entry name" value="SapB_2"/>
</dbReference>
<dbReference type="RefSeq" id="XP_015274996.1">
    <property type="nucleotide sequence ID" value="XM_015419510.1"/>
</dbReference>
<keyword evidence="2" id="KW-0964">Secreted</keyword>
<dbReference type="GeneID" id="107117401"/>
<protein>
    <submittedName>
        <fullName evidence="11">Granulysin</fullName>
    </submittedName>
</protein>
<keyword evidence="10" id="KW-1185">Reference proteome</keyword>
<dbReference type="InterPro" id="IPR008373">
    <property type="entry name" value="Saposin"/>
</dbReference>
<feature type="domain" description="Saposin A-type" evidence="9">
    <location>
        <begin position="20"/>
        <end position="60"/>
    </location>
</feature>
<evidence type="ECO:0000256" key="7">
    <source>
        <dbReference type="SAM" id="SignalP"/>
    </source>
</evidence>
<evidence type="ECO:0000256" key="2">
    <source>
        <dbReference type="ARBA" id="ARBA00022525"/>
    </source>
</evidence>
<sequence>MALLFIFGLNAVVGAALAGSHLVPETCLQGPEFWCKDVTTAVECRREQYCWDLQSSALLWETLSAPVPGKKCSVCIKIMQKLQDLAGEDPDEEAINNAIQKTCQALGKPLSWVCKTMLKKFKNKIIQAMENNEDPKEICVDLKMCRSDSRVLSGSTSYNAA</sequence>
<keyword evidence="3 7" id="KW-0732">Signal</keyword>
<dbReference type="PROSITE" id="PS51110">
    <property type="entry name" value="SAP_A"/>
    <property type="match status" value="1"/>
</dbReference>
<dbReference type="PRINTS" id="PR01797">
    <property type="entry name" value="SAPOSIN"/>
</dbReference>
<dbReference type="Pfam" id="PF02199">
    <property type="entry name" value="SapA"/>
    <property type="match status" value="1"/>
</dbReference>
<evidence type="ECO:0000256" key="4">
    <source>
        <dbReference type="ARBA" id="ARBA00022737"/>
    </source>
</evidence>
<name>A0ABM1KMQ9_GEKJA</name>
<feature type="signal peptide" evidence="7">
    <location>
        <begin position="1"/>
        <end position="18"/>
    </location>
</feature>
<evidence type="ECO:0000259" key="8">
    <source>
        <dbReference type="PROSITE" id="PS50015"/>
    </source>
</evidence>
<dbReference type="InterPro" id="IPR038847">
    <property type="entry name" value="Granulysin-like"/>
</dbReference>
<dbReference type="InterPro" id="IPR011001">
    <property type="entry name" value="Saposin-like"/>
</dbReference>
<keyword evidence="5" id="KW-1015">Disulfide bond</keyword>
<evidence type="ECO:0000313" key="11">
    <source>
        <dbReference type="RefSeq" id="XP_015274996.1"/>
    </source>
</evidence>
<dbReference type="SUPFAM" id="SSF47862">
    <property type="entry name" value="Saposin"/>
    <property type="match status" value="1"/>
</dbReference>
<reference evidence="11" key="1">
    <citation type="submission" date="2025-08" db="UniProtKB">
        <authorList>
            <consortium name="RefSeq"/>
        </authorList>
    </citation>
    <scope>IDENTIFICATION</scope>
</reference>
<comment type="subcellular location">
    <subcellularLocation>
        <location evidence="1">Secreted</location>
    </subcellularLocation>
</comment>
<feature type="domain" description="Saposin B-type" evidence="8">
    <location>
        <begin position="68"/>
        <end position="149"/>
    </location>
</feature>
<evidence type="ECO:0000256" key="1">
    <source>
        <dbReference type="ARBA" id="ARBA00004613"/>
    </source>
</evidence>
<evidence type="ECO:0000313" key="10">
    <source>
        <dbReference type="Proteomes" id="UP000694871"/>
    </source>
</evidence>
<gene>
    <name evidence="11" type="primary">GNLY</name>
</gene>
<dbReference type="Proteomes" id="UP000694871">
    <property type="component" value="Unplaced"/>
</dbReference>
<keyword evidence="6" id="KW-0325">Glycoprotein</keyword>
<evidence type="ECO:0000256" key="3">
    <source>
        <dbReference type="ARBA" id="ARBA00022729"/>
    </source>
</evidence>
<accession>A0ABM1KMQ9</accession>
<feature type="chain" id="PRO_5045745868" evidence="7">
    <location>
        <begin position="19"/>
        <end position="161"/>
    </location>
</feature>
<dbReference type="InterPro" id="IPR003119">
    <property type="entry name" value="SAP_A"/>
</dbReference>
<evidence type="ECO:0000256" key="6">
    <source>
        <dbReference type="ARBA" id="ARBA00023180"/>
    </source>
</evidence>
<dbReference type="InterPro" id="IPR008139">
    <property type="entry name" value="SaposinB_dom"/>
</dbReference>
<dbReference type="SMART" id="SM00741">
    <property type="entry name" value="SapB"/>
    <property type="match status" value="1"/>
</dbReference>
<proteinExistence type="predicted"/>
<keyword evidence="4" id="KW-0677">Repeat</keyword>
<dbReference type="PANTHER" id="PTHR15541:SF2">
    <property type="entry name" value="GRANULYSIN"/>
    <property type="match status" value="1"/>
</dbReference>
<evidence type="ECO:0000259" key="9">
    <source>
        <dbReference type="PROSITE" id="PS51110"/>
    </source>
</evidence>
<evidence type="ECO:0000256" key="5">
    <source>
        <dbReference type="ARBA" id="ARBA00023157"/>
    </source>
</evidence>
<dbReference type="Pfam" id="PF03489">
    <property type="entry name" value="SapB_2"/>
    <property type="match status" value="1"/>
</dbReference>
<dbReference type="PROSITE" id="PS50015">
    <property type="entry name" value="SAP_B"/>
    <property type="match status" value="1"/>
</dbReference>
<dbReference type="PANTHER" id="PTHR15541">
    <property type="entry name" value="GRANULYSIN RELATED"/>
    <property type="match status" value="1"/>
</dbReference>